<geneLocation type="plasmid" evidence="2 3">
    <name>pPP6</name>
</geneLocation>
<dbReference type="Proteomes" id="UP001354989">
    <property type="component" value="Plasmid pPP6"/>
</dbReference>
<keyword evidence="1" id="KW-0175">Coiled coil</keyword>
<keyword evidence="2" id="KW-0614">Plasmid</keyword>
<feature type="coiled-coil region" evidence="1">
    <location>
        <begin position="160"/>
        <end position="217"/>
    </location>
</feature>
<name>A0ABN6LG98_9BACT</name>
<keyword evidence="3" id="KW-1185">Reference proteome</keyword>
<reference evidence="2 3" key="1">
    <citation type="submission" date="2021-12" db="EMBL/GenBank/DDBJ databases">
        <title>Genome sequencing of bacteria with rrn-lacking chromosome and rrn-plasmid.</title>
        <authorList>
            <person name="Anda M."/>
            <person name="Iwasaki W."/>
        </authorList>
    </citation>
    <scope>NUCLEOTIDE SEQUENCE [LARGE SCALE GENOMIC DNA]</scope>
    <source>
        <strain evidence="2 3">NBRC 101262</strain>
        <plasmid evidence="2 3">pPP6</plasmid>
    </source>
</reference>
<evidence type="ECO:0008006" key="4">
    <source>
        <dbReference type="Google" id="ProtNLM"/>
    </source>
</evidence>
<dbReference type="RefSeq" id="WP_338399394.1">
    <property type="nucleotide sequence ID" value="NZ_AP025298.1"/>
</dbReference>
<protein>
    <recommendedName>
        <fullName evidence="4">DUF3375 domain-containing protein</fullName>
    </recommendedName>
</protein>
<organism evidence="2 3">
    <name type="scientific">Persicobacter psychrovividus</name>
    <dbReference type="NCBI Taxonomy" id="387638"/>
    <lineage>
        <taxon>Bacteria</taxon>
        <taxon>Pseudomonadati</taxon>
        <taxon>Bacteroidota</taxon>
        <taxon>Cytophagia</taxon>
        <taxon>Cytophagales</taxon>
        <taxon>Persicobacteraceae</taxon>
        <taxon>Persicobacter</taxon>
    </lineage>
</organism>
<accession>A0ABN6LG98</accession>
<evidence type="ECO:0000256" key="1">
    <source>
        <dbReference type="SAM" id="Coils"/>
    </source>
</evidence>
<proteinExistence type="predicted"/>
<evidence type="ECO:0000313" key="3">
    <source>
        <dbReference type="Proteomes" id="UP001354989"/>
    </source>
</evidence>
<sequence length="396" mass="45902">MEGFSSVTEVIGILNSSKDLLQEMFTKRNDLSFRFEHALELMEEDKLNQLLLRGVIEQSGNYLSISDDIFTFLETVLGASEEINTAFINDLIASLKQNIKYFLGEEKSGKKAQYLTKAKQNLRRIGKSCYRSVVDLNRNVEQVFKTEPSFKLKKEKLTHFDQKSRDVRELMNQTEQLLREEHLFFTTALDDELSDLMHELRKQLSETAHNLIELQRQIIDYLNQVKFQTDVAQKLDQLKALKDNLVLEGQTNIRSVLQANSDVIFEAESKARIKLGLPQLDEDEVYDLIRKIHEQKLKGKKRKMQVAPPLSEEDLALSASKEIFIDTEALKNSFMASGNHLFAFIQQYEYPRQVDFEEQVLLYCQLISIYGDELEFTGEHATFEQTEYAIVYPKSL</sequence>
<gene>
    <name evidence="2" type="ORF">PEPS_43850</name>
</gene>
<evidence type="ECO:0000313" key="2">
    <source>
        <dbReference type="EMBL" id="BDD02105.1"/>
    </source>
</evidence>
<dbReference type="EMBL" id="AP025298">
    <property type="protein sequence ID" value="BDD02105.1"/>
    <property type="molecule type" value="Genomic_DNA"/>
</dbReference>